<evidence type="ECO:0000313" key="2">
    <source>
        <dbReference type="Proteomes" id="UP000613193"/>
    </source>
</evidence>
<accession>A0A934UNK9</accession>
<dbReference type="AlphaFoldDB" id="A0A934UNK9"/>
<dbReference type="Proteomes" id="UP000613193">
    <property type="component" value="Unassembled WGS sequence"/>
</dbReference>
<dbReference type="EMBL" id="JAEHFW010000002">
    <property type="protein sequence ID" value="MBK0380017.1"/>
    <property type="molecule type" value="Genomic_DNA"/>
</dbReference>
<comment type="caution">
    <text evidence="1">The sequence shown here is derived from an EMBL/GenBank/DDBJ whole genome shotgun (WGS) entry which is preliminary data.</text>
</comment>
<keyword evidence="2" id="KW-1185">Reference proteome</keyword>
<reference evidence="1" key="1">
    <citation type="submission" date="2020-12" db="EMBL/GenBank/DDBJ databases">
        <title>Bacterial novel species Mucilaginibacter sp. SD-g isolated from soil.</title>
        <authorList>
            <person name="Jung H.-Y."/>
        </authorList>
    </citation>
    <scope>NUCLEOTIDE SEQUENCE</scope>
    <source>
        <strain evidence="1">SD-g</strain>
    </source>
</reference>
<name>A0A934UNK9_9SPHI</name>
<gene>
    <name evidence="1" type="ORF">I5M19_11905</name>
</gene>
<dbReference type="RefSeq" id="WP_200066551.1">
    <property type="nucleotide sequence ID" value="NZ_JAEHFW010000002.1"/>
</dbReference>
<sequence length="330" mass="37881">MIERIVRDITLPLYEAPKDILEKLNYFRELSAAGLHNLTEAEIAHIQKEFNTFFNVNLAIVTDAYPTKLFRLTNNKNLCGGKKQKLQQVSDLLGPPEGLSGIGRCNLAGESVFYSALDFRTVIWEMQPEAGDYITVSEWKIKEGQKLMLHSIFHPKETRSNKESLKAYTEYIEIQKKFDPQLVGVFDEILKFICEEFMKPVQVDQKINYLFSAIISSRFLQDLPDENGFRIDAISYPSIKRDYGVTNVAINNSVVLEKLDLEAITVYTVGDTNYDEKNKDSEDLIKVSALQVRVSEFDFEKNKIVYNAAEELRMMMELVDEESNNNNKSL</sequence>
<organism evidence="1 2">
    <name type="scientific">Mucilaginibacter segetis</name>
    <dbReference type="NCBI Taxonomy" id="2793071"/>
    <lineage>
        <taxon>Bacteria</taxon>
        <taxon>Pseudomonadati</taxon>
        <taxon>Bacteroidota</taxon>
        <taxon>Sphingobacteriia</taxon>
        <taxon>Sphingobacteriales</taxon>
        <taxon>Sphingobacteriaceae</taxon>
        <taxon>Mucilaginibacter</taxon>
    </lineage>
</organism>
<proteinExistence type="predicted"/>
<protein>
    <submittedName>
        <fullName evidence="1">RES domain-containing protein</fullName>
    </submittedName>
</protein>
<evidence type="ECO:0000313" key="1">
    <source>
        <dbReference type="EMBL" id="MBK0380017.1"/>
    </source>
</evidence>